<dbReference type="OrthoDB" id="3174546at2"/>
<dbReference type="PANTHER" id="PTHR46268">
    <property type="entry name" value="STRESS RESPONSE PROTEIN NHAX"/>
    <property type="match status" value="1"/>
</dbReference>
<reference evidence="2 3" key="1">
    <citation type="submission" date="2017-02" db="EMBL/GenBank/DDBJ databases">
        <title>The new phylogeny of genus Mycobacterium.</title>
        <authorList>
            <person name="Tortoli E."/>
            <person name="Trovato A."/>
            <person name="Cirillo D.M."/>
        </authorList>
    </citation>
    <scope>NUCLEOTIDE SEQUENCE [LARGE SCALE GENOMIC DNA]</scope>
    <source>
        <strain evidence="2 3">DSM 44471</strain>
    </source>
</reference>
<name>A0A1X0DQA8_MYCHE</name>
<proteinExistence type="inferred from homology"/>
<accession>A0A1X0DQA8</accession>
<dbReference type="EMBL" id="MVHR01000011">
    <property type="protein sequence ID" value="ORA74332.1"/>
    <property type="molecule type" value="Genomic_DNA"/>
</dbReference>
<gene>
    <name evidence="2" type="ORF">BST25_09815</name>
</gene>
<comment type="similarity">
    <text evidence="1">Belongs to the universal stress protein A family.</text>
</comment>
<keyword evidence="3" id="KW-1185">Reference proteome</keyword>
<organism evidence="2 3">
    <name type="scientific">Mycobacterium heidelbergense</name>
    <dbReference type="NCBI Taxonomy" id="53376"/>
    <lineage>
        <taxon>Bacteria</taxon>
        <taxon>Bacillati</taxon>
        <taxon>Actinomycetota</taxon>
        <taxon>Actinomycetes</taxon>
        <taxon>Mycobacteriales</taxon>
        <taxon>Mycobacteriaceae</taxon>
        <taxon>Mycobacterium</taxon>
        <taxon>Mycobacterium simiae complex</taxon>
    </lineage>
</organism>
<protein>
    <submittedName>
        <fullName evidence="2">Uncharacterized protein</fullName>
    </submittedName>
</protein>
<dbReference type="AlphaFoldDB" id="A0A1X0DQA8"/>
<dbReference type="STRING" id="53376.BST25_09815"/>
<dbReference type="PRINTS" id="PR01438">
    <property type="entry name" value="UNVRSLSTRESS"/>
</dbReference>
<dbReference type="SUPFAM" id="SSF52402">
    <property type="entry name" value="Adenine nucleotide alpha hydrolases-like"/>
    <property type="match status" value="2"/>
</dbReference>
<evidence type="ECO:0000313" key="3">
    <source>
        <dbReference type="Proteomes" id="UP000192566"/>
    </source>
</evidence>
<comment type="caution">
    <text evidence="2">The sequence shown here is derived from an EMBL/GenBank/DDBJ whole genome shotgun (WGS) entry which is preliminary data.</text>
</comment>
<dbReference type="PANTHER" id="PTHR46268:SF6">
    <property type="entry name" value="UNIVERSAL STRESS PROTEIN UP12"/>
    <property type="match status" value="1"/>
</dbReference>
<evidence type="ECO:0000256" key="1">
    <source>
        <dbReference type="ARBA" id="ARBA00008791"/>
    </source>
</evidence>
<dbReference type="RefSeq" id="WP_083073823.1">
    <property type="nucleotide sequence ID" value="NZ_AP022615.1"/>
</dbReference>
<dbReference type="InterPro" id="IPR014729">
    <property type="entry name" value="Rossmann-like_a/b/a_fold"/>
</dbReference>
<dbReference type="InterPro" id="IPR006016">
    <property type="entry name" value="UspA"/>
</dbReference>
<dbReference type="Pfam" id="PF00582">
    <property type="entry name" value="Usp"/>
    <property type="match status" value="2"/>
</dbReference>
<dbReference type="Proteomes" id="UP000192566">
    <property type="component" value="Unassembled WGS sequence"/>
</dbReference>
<dbReference type="Gene3D" id="3.40.50.620">
    <property type="entry name" value="HUPs"/>
    <property type="match status" value="2"/>
</dbReference>
<sequence>MKESATPRPVVVGVDGSKAATRAAVWAVDEAIGRDAPLRLVCAVEPDDNRETGRDDAAGGPVTANTAIGHARMAIEAVGRPVKIETEIAYGPATASLVSASASAAMVCVGAVGLRHFRPGRVGSTAAALATSARCPVAIVRARDGPPHRPAGRILVEVDGFPDNGVLLGAAIEEAGVRDAALQVIVCRPTPPGGRGAADSEGDRGALADLDRRLARWKRHHPQLRVESTAVRGSLLEYLAYQHRSVGLVIVGAHDRQHVSELVGPAGSAILQDADCSLLIVNQRHL</sequence>
<dbReference type="InterPro" id="IPR006015">
    <property type="entry name" value="Universal_stress_UspA"/>
</dbReference>
<evidence type="ECO:0000313" key="2">
    <source>
        <dbReference type="EMBL" id="ORA74332.1"/>
    </source>
</evidence>